<evidence type="ECO:0000313" key="1">
    <source>
        <dbReference type="EMBL" id="KAK1385262.1"/>
    </source>
</evidence>
<dbReference type="AlphaFoldDB" id="A0AAD8MUE8"/>
<proteinExistence type="predicted"/>
<organism evidence="1 2">
    <name type="scientific">Heracleum sosnowskyi</name>
    <dbReference type="NCBI Taxonomy" id="360622"/>
    <lineage>
        <taxon>Eukaryota</taxon>
        <taxon>Viridiplantae</taxon>
        <taxon>Streptophyta</taxon>
        <taxon>Embryophyta</taxon>
        <taxon>Tracheophyta</taxon>
        <taxon>Spermatophyta</taxon>
        <taxon>Magnoliopsida</taxon>
        <taxon>eudicotyledons</taxon>
        <taxon>Gunneridae</taxon>
        <taxon>Pentapetalae</taxon>
        <taxon>asterids</taxon>
        <taxon>campanulids</taxon>
        <taxon>Apiales</taxon>
        <taxon>Apiaceae</taxon>
        <taxon>Apioideae</taxon>
        <taxon>apioid superclade</taxon>
        <taxon>Tordylieae</taxon>
        <taxon>Tordyliinae</taxon>
        <taxon>Heracleum</taxon>
    </lineage>
</organism>
<keyword evidence="2" id="KW-1185">Reference proteome</keyword>
<sequence>MIKGEHVMYVGETSRQMIDFPSSYTTDTRKFIDDTLSSLDSHTKGFVEKMDEMIKEIEERSSIWKGKVTEMKKQSEHIVSQRRSLAVELLDFKKKTFKSTEKPFILGFTISVRKLLG</sequence>
<protein>
    <submittedName>
        <fullName evidence="1">Uncharacterized protein</fullName>
    </submittedName>
</protein>
<gene>
    <name evidence="1" type="ORF">POM88_022997</name>
</gene>
<dbReference type="EMBL" id="JAUIZM010000005">
    <property type="protein sequence ID" value="KAK1385262.1"/>
    <property type="molecule type" value="Genomic_DNA"/>
</dbReference>
<comment type="caution">
    <text evidence="1">The sequence shown here is derived from an EMBL/GenBank/DDBJ whole genome shotgun (WGS) entry which is preliminary data.</text>
</comment>
<name>A0AAD8MUE8_9APIA</name>
<reference evidence="1" key="2">
    <citation type="submission" date="2023-05" db="EMBL/GenBank/DDBJ databases">
        <authorList>
            <person name="Schelkunov M.I."/>
        </authorList>
    </citation>
    <scope>NUCLEOTIDE SEQUENCE</scope>
    <source>
        <strain evidence="1">Hsosn_3</strain>
        <tissue evidence="1">Leaf</tissue>
    </source>
</reference>
<dbReference type="Proteomes" id="UP001237642">
    <property type="component" value="Unassembled WGS sequence"/>
</dbReference>
<evidence type="ECO:0000313" key="2">
    <source>
        <dbReference type="Proteomes" id="UP001237642"/>
    </source>
</evidence>
<reference evidence="1" key="1">
    <citation type="submission" date="2023-02" db="EMBL/GenBank/DDBJ databases">
        <title>Genome of toxic invasive species Heracleum sosnowskyi carries increased number of genes despite the absence of recent whole-genome duplications.</title>
        <authorList>
            <person name="Schelkunov M."/>
            <person name="Shtratnikova V."/>
            <person name="Makarenko M."/>
            <person name="Klepikova A."/>
            <person name="Omelchenko D."/>
            <person name="Novikova G."/>
            <person name="Obukhova E."/>
            <person name="Bogdanov V."/>
            <person name="Penin A."/>
            <person name="Logacheva M."/>
        </authorList>
    </citation>
    <scope>NUCLEOTIDE SEQUENCE</scope>
    <source>
        <strain evidence="1">Hsosn_3</strain>
        <tissue evidence="1">Leaf</tissue>
    </source>
</reference>
<accession>A0AAD8MUE8</accession>